<sequence>MFQSTFTVLSLIQQTTIMIIFGATIVDTMLKRKKHANFLNNLVELDSILAEFPSNEICKDELTSLHRQHIFVICFNGLNRICDSVVNVNLMDEHEHFYNAMQFFQTASLSLDAYYIRCLATILNHRCLPIFESLNAIGDDLKMSNSSREHTSKLISCFKTFDNVMHLKKQLSNIFGVQLLLITAFDFIISTISVYGSMYYHNLLTLYFNIAYNIPQTVKCVLLATSLDTLGNQMDLIFLKINHMEKSKYVTASNFYPVNRAMLYGMAAAIVTHMLIIFQFQMWEDSQPNIKPQNVTSIHGQP</sequence>
<dbReference type="Proteomes" id="UP001151699">
    <property type="component" value="Chromosome A"/>
</dbReference>
<evidence type="ECO:0000313" key="8">
    <source>
        <dbReference type="Proteomes" id="UP001151699"/>
    </source>
</evidence>
<proteinExistence type="inferred from homology"/>
<evidence type="ECO:0000256" key="3">
    <source>
        <dbReference type="ARBA" id="ARBA00022692"/>
    </source>
</evidence>
<evidence type="ECO:0000256" key="4">
    <source>
        <dbReference type="ARBA" id="ARBA00022989"/>
    </source>
</evidence>
<name>A0A9Q0S7I2_9DIPT</name>
<accession>A0A9Q0S7I2</accession>
<comment type="caution">
    <text evidence="6">Lacks conserved residue(s) required for the propagation of feature annotation.</text>
</comment>
<organism evidence="7 8">
    <name type="scientific">Pseudolycoriella hygida</name>
    <dbReference type="NCBI Taxonomy" id="35572"/>
    <lineage>
        <taxon>Eukaryota</taxon>
        <taxon>Metazoa</taxon>
        <taxon>Ecdysozoa</taxon>
        <taxon>Arthropoda</taxon>
        <taxon>Hexapoda</taxon>
        <taxon>Insecta</taxon>
        <taxon>Pterygota</taxon>
        <taxon>Neoptera</taxon>
        <taxon>Endopterygota</taxon>
        <taxon>Diptera</taxon>
        <taxon>Nematocera</taxon>
        <taxon>Sciaroidea</taxon>
        <taxon>Sciaridae</taxon>
        <taxon>Pseudolycoriella</taxon>
    </lineage>
</organism>
<keyword evidence="6" id="KW-0675">Receptor</keyword>
<dbReference type="InterPro" id="IPR013604">
    <property type="entry name" value="7TM_chemorcpt"/>
</dbReference>
<comment type="caution">
    <text evidence="7">The sequence shown here is derived from an EMBL/GenBank/DDBJ whole genome shotgun (WGS) entry which is preliminary data.</text>
</comment>
<evidence type="ECO:0000256" key="5">
    <source>
        <dbReference type="ARBA" id="ARBA00023136"/>
    </source>
</evidence>
<dbReference type="EMBL" id="WJQU01000001">
    <property type="protein sequence ID" value="KAJ6646340.1"/>
    <property type="molecule type" value="Genomic_DNA"/>
</dbReference>
<dbReference type="GO" id="GO:0005886">
    <property type="term" value="C:plasma membrane"/>
    <property type="evidence" value="ECO:0007669"/>
    <property type="project" value="UniProtKB-SubCell"/>
</dbReference>
<keyword evidence="5 6" id="KW-0472">Membrane</keyword>
<keyword evidence="8" id="KW-1185">Reference proteome</keyword>
<dbReference type="Pfam" id="PF08395">
    <property type="entry name" value="7tm_7"/>
    <property type="match status" value="2"/>
</dbReference>
<feature type="transmembrane region" description="Helical" evidence="6">
    <location>
        <begin position="6"/>
        <end position="26"/>
    </location>
</feature>
<feature type="transmembrane region" description="Helical" evidence="6">
    <location>
        <begin position="261"/>
        <end position="280"/>
    </location>
</feature>
<dbReference type="GO" id="GO:0007165">
    <property type="term" value="P:signal transduction"/>
    <property type="evidence" value="ECO:0007669"/>
    <property type="project" value="UniProtKB-KW"/>
</dbReference>
<gene>
    <name evidence="7" type="ORF">Bhyg_01551</name>
</gene>
<protein>
    <recommendedName>
        <fullName evidence="6">Gustatory receptor</fullName>
    </recommendedName>
</protein>
<evidence type="ECO:0000256" key="1">
    <source>
        <dbReference type="ARBA" id="ARBA00004651"/>
    </source>
</evidence>
<dbReference type="OrthoDB" id="7744263at2759"/>
<keyword evidence="4 6" id="KW-1133">Transmembrane helix</keyword>
<keyword evidence="6" id="KW-0807">Transducer</keyword>
<evidence type="ECO:0000256" key="6">
    <source>
        <dbReference type="RuleBase" id="RU363108"/>
    </source>
</evidence>
<evidence type="ECO:0000256" key="2">
    <source>
        <dbReference type="ARBA" id="ARBA00022475"/>
    </source>
</evidence>
<evidence type="ECO:0000313" key="7">
    <source>
        <dbReference type="EMBL" id="KAJ6646340.1"/>
    </source>
</evidence>
<feature type="transmembrane region" description="Helical" evidence="6">
    <location>
        <begin position="174"/>
        <end position="196"/>
    </location>
</feature>
<reference evidence="7" key="1">
    <citation type="submission" date="2022-07" db="EMBL/GenBank/DDBJ databases">
        <authorList>
            <person name="Trinca V."/>
            <person name="Uliana J.V.C."/>
            <person name="Torres T.T."/>
            <person name="Ward R.J."/>
            <person name="Monesi N."/>
        </authorList>
    </citation>
    <scope>NUCLEOTIDE SEQUENCE</scope>
    <source>
        <strain evidence="7">HSMRA1968</strain>
        <tissue evidence="7">Whole embryos</tissue>
    </source>
</reference>
<dbReference type="AlphaFoldDB" id="A0A9Q0S7I2"/>
<comment type="subcellular location">
    <subcellularLocation>
        <location evidence="1 6">Cell membrane</location>
        <topology evidence="1 6">Multi-pass membrane protein</topology>
    </subcellularLocation>
</comment>
<comment type="similarity">
    <text evidence="6">Belongs to the insect chemoreceptor superfamily. Gustatory receptor (GR) family.</text>
</comment>
<comment type="function">
    <text evidence="6">Gustatory receptor which mediates acceptance or avoidance behavior, depending on its substrates.</text>
</comment>
<dbReference type="GO" id="GO:0050909">
    <property type="term" value="P:sensory perception of taste"/>
    <property type="evidence" value="ECO:0007669"/>
    <property type="project" value="InterPro"/>
</dbReference>
<keyword evidence="3 6" id="KW-0812">Transmembrane</keyword>
<keyword evidence="2 6" id="KW-1003">Cell membrane</keyword>